<proteinExistence type="predicted"/>
<name>A0ABT6DNI2_9BACT</name>
<dbReference type="Pfam" id="PF02566">
    <property type="entry name" value="OsmC"/>
    <property type="match status" value="1"/>
</dbReference>
<dbReference type="InterPro" id="IPR015946">
    <property type="entry name" value="KH_dom-like_a/b"/>
</dbReference>
<protein>
    <submittedName>
        <fullName evidence="1">OsmC family protein</fullName>
    </submittedName>
</protein>
<dbReference type="EMBL" id="JANRMI010000002">
    <property type="protein sequence ID" value="MDG0816693.1"/>
    <property type="molecule type" value="Genomic_DNA"/>
</dbReference>
<accession>A0ABT6DNI2</accession>
<keyword evidence="2" id="KW-1185">Reference proteome</keyword>
<dbReference type="InterPro" id="IPR003718">
    <property type="entry name" value="OsmC/Ohr_fam"/>
</dbReference>
<evidence type="ECO:0000313" key="2">
    <source>
        <dbReference type="Proteomes" id="UP001152321"/>
    </source>
</evidence>
<dbReference type="SUPFAM" id="SSF82784">
    <property type="entry name" value="OsmC-like"/>
    <property type="match status" value="1"/>
</dbReference>
<organism evidence="1 2">
    <name type="scientific">Bdellovibrio svalbardensis</name>
    <dbReference type="NCBI Taxonomy" id="2972972"/>
    <lineage>
        <taxon>Bacteria</taxon>
        <taxon>Pseudomonadati</taxon>
        <taxon>Bdellovibrionota</taxon>
        <taxon>Bdellovibrionia</taxon>
        <taxon>Bdellovibrionales</taxon>
        <taxon>Pseudobdellovibrionaceae</taxon>
        <taxon>Bdellovibrio</taxon>
    </lineage>
</organism>
<dbReference type="Gene3D" id="3.30.300.20">
    <property type="match status" value="1"/>
</dbReference>
<evidence type="ECO:0000313" key="1">
    <source>
        <dbReference type="EMBL" id="MDG0816693.1"/>
    </source>
</evidence>
<dbReference type="Proteomes" id="UP001152321">
    <property type="component" value="Unassembled WGS sequence"/>
</dbReference>
<dbReference type="InterPro" id="IPR036102">
    <property type="entry name" value="OsmC/Ohrsf"/>
</dbReference>
<dbReference type="RefSeq" id="WP_277578168.1">
    <property type="nucleotide sequence ID" value="NZ_JANRMI010000002.1"/>
</dbReference>
<gene>
    <name evidence="1" type="ORF">NWE73_09980</name>
</gene>
<sequence length="115" mass="12816">MKSRKFTFHYATDGSKENPLEATYAALAGCAGVYALKACKKKDLSALGIKISGKPYLDKTNPSMITKWVTEVQFPTGWKQEDKEFVMAEIQKCAVKEMIAKGQQVEFVTEEVVES</sequence>
<reference evidence="1" key="1">
    <citation type="submission" date="2022-08" db="EMBL/GenBank/DDBJ databases">
        <title>Novel Bdellovibrio Species Isolated from Svalbard: Designation Bdellovibrio svalbardensis.</title>
        <authorList>
            <person name="Mitchell R.J."/>
            <person name="Choi S.Y."/>
        </authorList>
    </citation>
    <scope>NUCLEOTIDE SEQUENCE</scope>
    <source>
        <strain evidence="1">PAP01</strain>
    </source>
</reference>
<comment type="caution">
    <text evidence="1">The sequence shown here is derived from an EMBL/GenBank/DDBJ whole genome shotgun (WGS) entry which is preliminary data.</text>
</comment>